<dbReference type="EMBL" id="KZ825195">
    <property type="protein sequence ID" value="PYI15125.1"/>
    <property type="molecule type" value="Genomic_DNA"/>
</dbReference>
<comment type="similarity">
    <text evidence="1">Belongs to the NRP synthetase family.</text>
</comment>
<keyword evidence="3" id="KW-0808">Transferase</keyword>
<organism evidence="3 4">
    <name type="scientific">Aspergillus violaceofuscus (strain CBS 115571)</name>
    <dbReference type="NCBI Taxonomy" id="1450538"/>
    <lineage>
        <taxon>Eukaryota</taxon>
        <taxon>Fungi</taxon>
        <taxon>Dikarya</taxon>
        <taxon>Ascomycota</taxon>
        <taxon>Pezizomycotina</taxon>
        <taxon>Eurotiomycetes</taxon>
        <taxon>Eurotiomycetidae</taxon>
        <taxon>Eurotiales</taxon>
        <taxon>Aspergillaceae</taxon>
        <taxon>Aspergillus</taxon>
    </lineage>
</organism>
<reference evidence="3 4" key="1">
    <citation type="submission" date="2018-02" db="EMBL/GenBank/DDBJ databases">
        <title>The genomes of Aspergillus section Nigri reveals drivers in fungal speciation.</title>
        <authorList>
            <consortium name="DOE Joint Genome Institute"/>
            <person name="Vesth T.C."/>
            <person name="Nybo J."/>
            <person name="Theobald S."/>
            <person name="Brandl J."/>
            <person name="Frisvad J.C."/>
            <person name="Nielsen K.F."/>
            <person name="Lyhne E.K."/>
            <person name="Kogle M.E."/>
            <person name="Kuo A."/>
            <person name="Riley R."/>
            <person name="Clum A."/>
            <person name="Nolan M."/>
            <person name="Lipzen A."/>
            <person name="Salamov A."/>
            <person name="Henrissat B."/>
            <person name="Wiebenga A."/>
            <person name="De vries R.P."/>
            <person name="Grigoriev I.V."/>
            <person name="Mortensen U.H."/>
            <person name="Andersen M.R."/>
            <person name="Baker S.E."/>
        </authorList>
    </citation>
    <scope>NUCLEOTIDE SEQUENCE [LARGE SCALE GENOMIC DNA]</scope>
    <source>
        <strain evidence="3 4">CBS 115571</strain>
    </source>
</reference>
<dbReference type="PANTHER" id="PTHR45398:SF1">
    <property type="entry name" value="ENZYME, PUTATIVE (JCVI)-RELATED"/>
    <property type="match status" value="1"/>
</dbReference>
<evidence type="ECO:0000313" key="4">
    <source>
        <dbReference type="Proteomes" id="UP000249829"/>
    </source>
</evidence>
<gene>
    <name evidence="3" type="ORF">BO99DRAFT_264035</name>
</gene>
<accession>A0A2V5GUP6</accession>
<dbReference type="Gene3D" id="3.30.559.10">
    <property type="entry name" value="Chloramphenicol acetyltransferase-like domain"/>
    <property type="match status" value="1"/>
</dbReference>
<dbReference type="GO" id="GO:0016746">
    <property type="term" value="F:acyltransferase activity"/>
    <property type="evidence" value="ECO:0007669"/>
    <property type="project" value="UniProtKB-KW"/>
</dbReference>
<keyword evidence="3" id="KW-0012">Acyltransferase</keyword>
<keyword evidence="4" id="KW-1185">Reference proteome</keyword>
<dbReference type="InterPro" id="IPR023213">
    <property type="entry name" value="CAT-like_dom_sf"/>
</dbReference>
<sequence>MRAVPEEFIVFLLGRDSEVNSGSKPTIDAVLVSRLLLTENPTQTRIASCYPSIQVPSRSRVVEHHAALRTLLLPSRSNPAQMLHIVLKESFDAVEVLTNIDDAIISEIAGRPRLSSCNQEGLPYKFTVFQSTTGRVLCKLEGRYAFLDATSVIMLLTDLRRSLQGVPLADVAACPYSSWVSYQQSWAKDPSHLHFWDHYLANLHPCMLAGTFAHDSNGPLLRGQNHERKAATRGFRPQMRSHRQTLLQDTRALREWCDQRRLTIINVIQVAWALVLSEQTGRDDVCFGALVSGRDAPVPHIGRMVGSFFNVLACRIVLQSGPDHQVLNHVLQASHRSLGERASHQFCSLSEVTRRVLGGKESGAPSSLFNTCLSVEQPLTDQTEPIDSFFRVLETVEETEYDMVVAATVLSDRIEAHLMFWDSFCDAARAADLGGALARAVERIMVCDGMGLGA</sequence>
<evidence type="ECO:0000313" key="3">
    <source>
        <dbReference type="EMBL" id="PYI15125.1"/>
    </source>
</evidence>
<protein>
    <submittedName>
        <fullName evidence="3">CoA-dependent acyltransferase</fullName>
    </submittedName>
</protein>
<feature type="domain" description="Condensation" evidence="2">
    <location>
        <begin position="60"/>
        <end position="420"/>
    </location>
</feature>
<evidence type="ECO:0000256" key="1">
    <source>
        <dbReference type="ARBA" id="ARBA00029454"/>
    </source>
</evidence>
<dbReference type="SUPFAM" id="SSF52777">
    <property type="entry name" value="CoA-dependent acyltransferases"/>
    <property type="match status" value="2"/>
</dbReference>
<dbReference type="AlphaFoldDB" id="A0A2V5GUP6"/>
<dbReference type="Pfam" id="PF00668">
    <property type="entry name" value="Condensation"/>
    <property type="match status" value="1"/>
</dbReference>
<dbReference type="Gene3D" id="3.30.559.30">
    <property type="entry name" value="Nonribosomal peptide synthetase, condensation domain"/>
    <property type="match status" value="1"/>
</dbReference>
<name>A0A2V5GUP6_ASPV1</name>
<dbReference type="InterPro" id="IPR001242">
    <property type="entry name" value="Condensation_dom"/>
</dbReference>
<dbReference type="PANTHER" id="PTHR45398">
    <property type="match status" value="1"/>
</dbReference>
<proteinExistence type="inferred from homology"/>
<evidence type="ECO:0000259" key="2">
    <source>
        <dbReference type="Pfam" id="PF00668"/>
    </source>
</evidence>
<dbReference type="STRING" id="1450538.A0A2V5GUP6"/>
<dbReference type="Proteomes" id="UP000249829">
    <property type="component" value="Unassembled WGS sequence"/>
</dbReference>